<accession>A0ABY7QTX7</accession>
<dbReference type="Proteomes" id="UP001210339">
    <property type="component" value="Chromosome"/>
</dbReference>
<feature type="coiled-coil region" evidence="1">
    <location>
        <begin position="3"/>
        <end position="44"/>
    </location>
</feature>
<sequence>MMSKNYTQEQKDLKAEVRSLQQVIEEQERQADNLEQFIQRVKRNSDLTELNPYALRELVKAVYVEAPDKSTGKRKQKIHISYDLIGFIPVDVLLKAEQV</sequence>
<name>A0ABY7QTX7_9FIRM</name>
<evidence type="ECO:0000313" key="3">
    <source>
        <dbReference type="EMBL" id="WBW49740.1"/>
    </source>
</evidence>
<keyword evidence="4" id="KW-1185">Reference proteome</keyword>
<gene>
    <name evidence="3" type="ORF">O6R05_06985</name>
</gene>
<dbReference type="EMBL" id="CP115667">
    <property type="protein sequence ID" value="WBW49740.1"/>
    <property type="molecule type" value="Genomic_DNA"/>
</dbReference>
<evidence type="ECO:0000256" key="1">
    <source>
        <dbReference type="SAM" id="Coils"/>
    </source>
</evidence>
<dbReference type="InterPro" id="IPR025378">
    <property type="entry name" value="DUF4368"/>
</dbReference>
<proteinExistence type="predicted"/>
<dbReference type="RefSeq" id="WP_271191271.1">
    <property type="nucleotide sequence ID" value="NZ_CP115667.1"/>
</dbReference>
<organism evidence="3 4">
    <name type="scientific">Peptoniphilus equinus</name>
    <dbReference type="NCBI Taxonomy" id="3016343"/>
    <lineage>
        <taxon>Bacteria</taxon>
        <taxon>Bacillati</taxon>
        <taxon>Bacillota</taxon>
        <taxon>Tissierellia</taxon>
        <taxon>Tissierellales</taxon>
        <taxon>Peptoniphilaceae</taxon>
        <taxon>Peptoniphilus</taxon>
    </lineage>
</organism>
<dbReference type="Pfam" id="PF14287">
    <property type="entry name" value="DUF4368"/>
    <property type="match status" value="1"/>
</dbReference>
<evidence type="ECO:0000313" key="4">
    <source>
        <dbReference type="Proteomes" id="UP001210339"/>
    </source>
</evidence>
<reference evidence="3 4" key="1">
    <citation type="submission" date="2023-01" db="EMBL/GenBank/DDBJ databases">
        <authorList>
            <person name="Lee S.H."/>
            <person name="Jung H.S."/>
            <person name="Yun J.U."/>
        </authorList>
    </citation>
    <scope>NUCLEOTIDE SEQUENCE [LARGE SCALE GENOMIC DNA]</scope>
    <source>
        <strain evidence="3 4">CBA3646</strain>
    </source>
</reference>
<feature type="domain" description="DUF4368" evidence="2">
    <location>
        <begin position="24"/>
        <end position="87"/>
    </location>
</feature>
<keyword evidence="1" id="KW-0175">Coiled coil</keyword>
<protein>
    <submittedName>
        <fullName evidence="3">DUF4368 domain-containing protein</fullName>
    </submittedName>
</protein>
<evidence type="ECO:0000259" key="2">
    <source>
        <dbReference type="Pfam" id="PF14287"/>
    </source>
</evidence>